<keyword evidence="9 11" id="KW-0694">RNA-binding</keyword>
<evidence type="ECO:0000259" key="12">
    <source>
        <dbReference type="PROSITE" id="PS50137"/>
    </source>
</evidence>
<keyword evidence="5 11" id="KW-0479">Metal-binding</keyword>
<dbReference type="HAMAP" id="MF_00104">
    <property type="entry name" value="RNase_III"/>
    <property type="match status" value="1"/>
</dbReference>
<comment type="subunit">
    <text evidence="11">Homodimer.</text>
</comment>
<dbReference type="NCBIfam" id="TIGR02191">
    <property type="entry name" value="RNaseIII"/>
    <property type="match status" value="1"/>
</dbReference>
<evidence type="ECO:0000256" key="7">
    <source>
        <dbReference type="ARBA" id="ARBA00022801"/>
    </source>
</evidence>
<dbReference type="GO" id="GO:0004525">
    <property type="term" value="F:ribonuclease III activity"/>
    <property type="evidence" value="ECO:0007669"/>
    <property type="project" value="UniProtKB-UniRule"/>
</dbReference>
<keyword evidence="3 11" id="KW-0507">mRNA processing</keyword>
<dbReference type="InterPro" id="IPR011907">
    <property type="entry name" value="RNase_III"/>
</dbReference>
<dbReference type="GO" id="GO:0006397">
    <property type="term" value="P:mRNA processing"/>
    <property type="evidence" value="ECO:0007669"/>
    <property type="project" value="UniProtKB-UniRule"/>
</dbReference>
<comment type="catalytic activity">
    <reaction evidence="1 11">
        <text>Endonucleolytic cleavage to 5'-phosphomonoester.</text>
        <dbReference type="EC" id="3.1.26.3"/>
    </reaction>
</comment>
<dbReference type="InterPro" id="IPR000999">
    <property type="entry name" value="RNase_III_dom"/>
</dbReference>
<keyword evidence="7 11" id="KW-0378">Hydrolase</keyword>
<sequence>MFYLKKILAFPRLFSKKKDGIFYNKIKNLLGFAPKNLSYYSEAFTHPSYQFQKATRKSYERLEFLGDAILGAVIADYIFTNAPEQDEGYLTKMRSKIVERRNLNQLGKDMGLLDFLRTKLTPRQLGNNITGNLFEALIGAIYLDRGYKACFRFIERELILPHINIKNLEGKVISHKSLLIEWCQKHKLDFAFEAEEDIEDRSEIKYFVAKVHVQGFSVTRARSTSKKKAEEIAAKRACYKIQGKQHHKLDVQ</sequence>
<evidence type="ECO:0000313" key="15">
    <source>
        <dbReference type="Proteomes" id="UP000197007"/>
    </source>
</evidence>
<evidence type="ECO:0000256" key="11">
    <source>
        <dbReference type="HAMAP-Rule" id="MF_00104"/>
    </source>
</evidence>
<evidence type="ECO:0000259" key="13">
    <source>
        <dbReference type="PROSITE" id="PS50142"/>
    </source>
</evidence>
<dbReference type="EMBL" id="CP022022">
    <property type="protein sequence ID" value="ASF42640.1"/>
    <property type="molecule type" value="Genomic_DNA"/>
</dbReference>
<feature type="binding site" evidence="11">
    <location>
        <position position="132"/>
    </location>
    <ligand>
        <name>Mg(2+)</name>
        <dbReference type="ChEBI" id="CHEBI:18420"/>
    </ligand>
</feature>
<dbReference type="PANTHER" id="PTHR14950">
    <property type="entry name" value="DICER-RELATED"/>
    <property type="match status" value="1"/>
</dbReference>
<gene>
    <name evidence="11 14" type="primary">rnc</name>
    <name evidence="14" type="ORF">CBG49_05900</name>
</gene>
<dbReference type="SMART" id="SM00535">
    <property type="entry name" value="RIBOc"/>
    <property type="match status" value="1"/>
</dbReference>
<dbReference type="AlphaFoldDB" id="A0A1Z4BN27"/>
<evidence type="ECO:0000313" key="14">
    <source>
        <dbReference type="EMBL" id="ASF42640.1"/>
    </source>
</evidence>
<evidence type="ECO:0000256" key="3">
    <source>
        <dbReference type="ARBA" id="ARBA00022664"/>
    </source>
</evidence>
<organism evidence="14 15">
    <name type="scientific">Capnocytophaga endodontalis</name>
    <dbReference type="NCBI Taxonomy" id="2708117"/>
    <lineage>
        <taxon>Bacteria</taxon>
        <taxon>Pseudomonadati</taxon>
        <taxon>Bacteroidota</taxon>
        <taxon>Flavobacteriia</taxon>
        <taxon>Flavobacteriales</taxon>
        <taxon>Flavobacteriaceae</taxon>
        <taxon>Capnocytophaga</taxon>
    </lineage>
</organism>
<feature type="domain" description="DRBM" evidence="12">
    <location>
        <begin position="174"/>
        <end position="243"/>
    </location>
</feature>
<dbReference type="SUPFAM" id="SSF54768">
    <property type="entry name" value="dsRNA-binding domain-like"/>
    <property type="match status" value="1"/>
</dbReference>
<dbReference type="PROSITE" id="PS00517">
    <property type="entry name" value="RNASE_3_1"/>
    <property type="match status" value="1"/>
</dbReference>
<dbReference type="SUPFAM" id="SSF69065">
    <property type="entry name" value="RNase III domain-like"/>
    <property type="match status" value="1"/>
</dbReference>
<evidence type="ECO:0000256" key="5">
    <source>
        <dbReference type="ARBA" id="ARBA00022723"/>
    </source>
</evidence>
<dbReference type="GO" id="GO:0046872">
    <property type="term" value="F:metal ion binding"/>
    <property type="evidence" value="ECO:0007669"/>
    <property type="project" value="UniProtKB-KW"/>
</dbReference>
<dbReference type="Gene3D" id="3.30.160.20">
    <property type="match status" value="1"/>
</dbReference>
<dbReference type="GO" id="GO:0019843">
    <property type="term" value="F:rRNA binding"/>
    <property type="evidence" value="ECO:0007669"/>
    <property type="project" value="UniProtKB-KW"/>
</dbReference>
<keyword evidence="11" id="KW-0699">rRNA-binding</keyword>
<keyword evidence="4 11" id="KW-0540">Nuclease</keyword>
<dbReference type="Pfam" id="PF14622">
    <property type="entry name" value="Ribonucleas_3_3"/>
    <property type="match status" value="1"/>
</dbReference>
<reference evidence="15" key="1">
    <citation type="submission" date="2017-06" db="EMBL/GenBank/DDBJ databases">
        <title>Complete genome sequence of Capnocytophaga sp. KCOM 1579 (=ChDC OS43) isolated from a human refractory periapical abscess lesion.</title>
        <authorList>
            <person name="Kook J.-K."/>
            <person name="Park S.-N."/>
            <person name="Lim Y.K."/>
            <person name="Roh H."/>
        </authorList>
    </citation>
    <scope>NUCLEOTIDE SEQUENCE [LARGE SCALE GENOMIC DNA]</scope>
    <source>
        <strain evidence="15">ChDC OS43</strain>
    </source>
</reference>
<keyword evidence="15" id="KW-1185">Reference proteome</keyword>
<evidence type="ECO:0000256" key="4">
    <source>
        <dbReference type="ARBA" id="ARBA00022722"/>
    </source>
</evidence>
<comment type="subcellular location">
    <subcellularLocation>
        <location evidence="11">Cytoplasm</location>
    </subcellularLocation>
</comment>
<dbReference type="RefSeq" id="WP_009412423.1">
    <property type="nucleotide sequence ID" value="NZ_CP022022.1"/>
</dbReference>
<keyword evidence="11" id="KW-0698">rRNA processing</keyword>
<comment type="similarity">
    <text evidence="2">Belongs to the ribonuclease III family.</text>
</comment>
<dbReference type="CDD" id="cd00593">
    <property type="entry name" value="RIBOc"/>
    <property type="match status" value="1"/>
</dbReference>
<evidence type="ECO:0000256" key="2">
    <source>
        <dbReference type="ARBA" id="ARBA00010183"/>
    </source>
</evidence>
<keyword evidence="6 11" id="KW-0255">Endonuclease</keyword>
<comment type="function">
    <text evidence="10 11">Digests double-stranded RNA. Involved in the processing of primary rRNA transcript to yield the immediate precursors to the large and small rRNAs (23S and 16S). Processes some mRNAs, and tRNAs when they are encoded in the rRNA operon. Processes pre-crRNA and tracrRNA of type II CRISPR loci if present in the organism.</text>
</comment>
<feature type="active site" evidence="11">
    <location>
        <position position="67"/>
    </location>
</feature>
<keyword evidence="11" id="KW-0819">tRNA processing</keyword>
<dbReference type="Pfam" id="PF00035">
    <property type="entry name" value="dsrm"/>
    <property type="match status" value="1"/>
</dbReference>
<dbReference type="GO" id="GO:0006364">
    <property type="term" value="P:rRNA processing"/>
    <property type="evidence" value="ECO:0007669"/>
    <property type="project" value="UniProtKB-UniRule"/>
</dbReference>
<accession>A0A1Z4BN27</accession>
<evidence type="ECO:0000256" key="9">
    <source>
        <dbReference type="ARBA" id="ARBA00022884"/>
    </source>
</evidence>
<feature type="binding site" evidence="11">
    <location>
        <position position="135"/>
    </location>
    <ligand>
        <name>Mg(2+)</name>
        <dbReference type="ChEBI" id="CHEBI:18420"/>
    </ligand>
</feature>
<evidence type="ECO:0000256" key="6">
    <source>
        <dbReference type="ARBA" id="ARBA00022759"/>
    </source>
</evidence>
<dbReference type="EC" id="3.1.26.3" evidence="11"/>
<evidence type="ECO:0000256" key="1">
    <source>
        <dbReference type="ARBA" id="ARBA00000109"/>
    </source>
</evidence>
<keyword evidence="11" id="KW-0963">Cytoplasm</keyword>
<dbReference type="InterPro" id="IPR014720">
    <property type="entry name" value="dsRBD_dom"/>
</dbReference>
<dbReference type="Proteomes" id="UP000197007">
    <property type="component" value="Chromosome"/>
</dbReference>
<evidence type="ECO:0000256" key="10">
    <source>
        <dbReference type="ARBA" id="ARBA00049596"/>
    </source>
</evidence>
<evidence type="ECO:0000256" key="8">
    <source>
        <dbReference type="ARBA" id="ARBA00022842"/>
    </source>
</evidence>
<dbReference type="PANTHER" id="PTHR14950:SF37">
    <property type="entry name" value="ENDORIBONUCLEASE DICER"/>
    <property type="match status" value="1"/>
</dbReference>
<feature type="active site" evidence="11">
    <location>
        <position position="135"/>
    </location>
</feature>
<dbReference type="PROSITE" id="PS50137">
    <property type="entry name" value="DS_RBD"/>
    <property type="match status" value="1"/>
</dbReference>
<dbReference type="KEGG" id="capn:CBG49_05900"/>
<feature type="binding site" evidence="11">
    <location>
        <position position="63"/>
    </location>
    <ligand>
        <name>Mg(2+)</name>
        <dbReference type="ChEBI" id="CHEBI:18420"/>
    </ligand>
</feature>
<keyword evidence="8 11" id="KW-0460">Magnesium</keyword>
<feature type="domain" description="RNase III" evidence="13">
    <location>
        <begin position="23"/>
        <end position="146"/>
    </location>
</feature>
<dbReference type="InterPro" id="IPR036389">
    <property type="entry name" value="RNase_III_sf"/>
</dbReference>
<comment type="cofactor">
    <cofactor evidence="11">
        <name>Mg(2+)</name>
        <dbReference type="ChEBI" id="CHEBI:18420"/>
    </cofactor>
</comment>
<protein>
    <recommendedName>
        <fullName evidence="11">Ribonuclease 3</fullName>
        <ecNumber evidence="11">3.1.26.3</ecNumber>
    </recommendedName>
    <alternativeName>
        <fullName evidence="11">Ribonuclease III</fullName>
        <shortName evidence="11">RNase III</shortName>
    </alternativeName>
</protein>
<name>A0A1Z4BN27_9FLAO</name>
<dbReference type="Gene3D" id="1.10.1520.10">
    <property type="entry name" value="Ribonuclease III domain"/>
    <property type="match status" value="1"/>
</dbReference>
<dbReference type="SMART" id="SM00358">
    <property type="entry name" value="DSRM"/>
    <property type="match status" value="1"/>
</dbReference>
<dbReference type="GO" id="GO:0008033">
    <property type="term" value="P:tRNA processing"/>
    <property type="evidence" value="ECO:0007669"/>
    <property type="project" value="UniProtKB-KW"/>
</dbReference>
<dbReference type="GO" id="GO:0005737">
    <property type="term" value="C:cytoplasm"/>
    <property type="evidence" value="ECO:0007669"/>
    <property type="project" value="UniProtKB-SubCell"/>
</dbReference>
<dbReference type="PROSITE" id="PS50142">
    <property type="entry name" value="RNASE_3_2"/>
    <property type="match status" value="1"/>
</dbReference>
<proteinExistence type="inferred from homology"/>